<feature type="domain" description="Fibronectin type-III" evidence="2">
    <location>
        <begin position="703"/>
        <end position="797"/>
    </location>
</feature>
<name>A0A7K1S9H4_9BACT</name>
<dbReference type="SUPFAM" id="SSF49265">
    <property type="entry name" value="Fibronectin type III"/>
    <property type="match status" value="4"/>
</dbReference>
<feature type="domain" description="Fibronectin type-III" evidence="2">
    <location>
        <begin position="328"/>
        <end position="418"/>
    </location>
</feature>
<dbReference type="InterPro" id="IPR024079">
    <property type="entry name" value="MetalloPept_cat_dom_sf"/>
</dbReference>
<dbReference type="InterPro" id="IPR013783">
    <property type="entry name" value="Ig-like_fold"/>
</dbReference>
<keyword evidence="1" id="KW-0677">Repeat</keyword>
<dbReference type="PANTHER" id="PTHR46708:SF2">
    <property type="entry name" value="FIBRONECTIN TYPE-III DOMAIN-CONTAINING PROTEIN"/>
    <property type="match status" value="1"/>
</dbReference>
<dbReference type="Pfam" id="PF00041">
    <property type="entry name" value="fn3"/>
    <property type="match status" value="1"/>
</dbReference>
<dbReference type="InterPro" id="IPR050991">
    <property type="entry name" value="ECM_Regulatory_Proteins"/>
</dbReference>
<feature type="domain" description="Fibronectin type-III" evidence="2">
    <location>
        <begin position="606"/>
        <end position="701"/>
    </location>
</feature>
<dbReference type="EMBL" id="WPIN01000003">
    <property type="protein sequence ID" value="MVM30492.1"/>
    <property type="molecule type" value="Genomic_DNA"/>
</dbReference>
<evidence type="ECO:0000259" key="2">
    <source>
        <dbReference type="PROSITE" id="PS50853"/>
    </source>
</evidence>
<dbReference type="SUPFAM" id="SSF55486">
    <property type="entry name" value="Metalloproteases ('zincins'), catalytic domain"/>
    <property type="match status" value="1"/>
</dbReference>
<dbReference type="InterPro" id="IPR003961">
    <property type="entry name" value="FN3_dom"/>
</dbReference>
<evidence type="ECO:0000256" key="1">
    <source>
        <dbReference type="ARBA" id="ARBA00022737"/>
    </source>
</evidence>
<dbReference type="Gene3D" id="3.40.390.10">
    <property type="entry name" value="Collagenase (Catalytic Domain)"/>
    <property type="match status" value="1"/>
</dbReference>
<organism evidence="3 4">
    <name type="scientific">Spirosoma arboris</name>
    <dbReference type="NCBI Taxonomy" id="2682092"/>
    <lineage>
        <taxon>Bacteria</taxon>
        <taxon>Pseudomonadati</taxon>
        <taxon>Bacteroidota</taxon>
        <taxon>Cytophagia</taxon>
        <taxon>Cytophagales</taxon>
        <taxon>Cytophagaceae</taxon>
        <taxon>Spirosoma</taxon>
    </lineage>
</organism>
<dbReference type="GO" id="GO:0008237">
    <property type="term" value="F:metallopeptidase activity"/>
    <property type="evidence" value="ECO:0007669"/>
    <property type="project" value="InterPro"/>
</dbReference>
<dbReference type="RefSeq" id="WP_157584721.1">
    <property type="nucleotide sequence ID" value="NZ_WPIN01000003.1"/>
</dbReference>
<gene>
    <name evidence="3" type="ORF">GO755_10645</name>
</gene>
<dbReference type="CDD" id="cd00063">
    <property type="entry name" value="FN3"/>
    <property type="match status" value="4"/>
</dbReference>
<evidence type="ECO:0000313" key="4">
    <source>
        <dbReference type="Proteomes" id="UP000436006"/>
    </source>
</evidence>
<feature type="domain" description="Fibronectin type-III" evidence="2">
    <location>
        <begin position="798"/>
        <end position="885"/>
    </location>
</feature>
<sequence length="1050" mass="114205">MNYRALPVLFVIGWLLGLIPCGKLWAQGTPTLNEPFCGTKDLTPAQAKALLQQSSLALNRKKAARKAFTDITYVPIRPHIVRRSDGTGGYPLANLNEAMASTNRYFLHNGFGIQFYFAGAVPDYIDDDALYQSFYEPPTGRDVNNALNQYYINQFAPGSNLAGGALFPGDYVESTRSVIQTYGNSSNGLTFHFGNRLIPHELGHNFGLLHTFGLSNGNEPTNELVTRGPGANCETAGDLICDTPADPYGIPGAATIPFGSCYQYDPNSTPRDANGEAYHPSISNLMSYWPSCTYDFTPGQYDRIQAGLALRQSHTSYSLTAPATNVSPPTNVKVRLLNGASSVELTWQDNATNEMGYFIERSISPTTGFVAVGGVAPDVISFTDTLLSPETRYYYRIRPSNTILGHLSSIISISTCPTPLYPTSSPARTSASLYWAGNTGQTNTIRYRTAGTTNWTTINAIPNGQFSSMYSLTGLNSSTAYEWQLQGVCSNTLGSEYTDIQSFTTLSCETPSQTYTSVIKSTSADISWYTATADPGRTAEVRYRVVGTPTWTTISNISSETVNAHTYTLTNLTNNTTYEWQLRHTCSATESSGYAPIATFTTSCRTPIGLTNNAITATRATLGWSLSAAPDIGTIYELRYRPVGSSGWSTVSNIVGGYSGIIYTLTGLAINTQYEWQVRTVCTANAQSDYSVTKQFTTVCNAPPTNGLTVALVSSTSVQLNWNGVNDPGTQYDIRYRPVGTADWLLASTTSVTGFGGTYIVRGLTNSITYEWQIRTVCSPTNLSTFIAGPSFTTKCQLPSYQSANPLVTSASLSWQSVGIDVTYDVRYRVAGTTNWSTLSPVTSSSANIIGLTGNTSYEWQLRTHCSDGIVTDFSAVSTFTTSLCSAPVSLQTTAIAINSAQLNWFFSYANTETRYEARYRVVGSANWNLLSNLTSINNSGTASLTTLLANTLYEWQIRTLCSLTESSDFSPSVTFQTQQVCPNMHTVKAGFWNDNAVWSCGRVPLSSDMVQLKHLVTIPTNYQAQVKQISYDAGQQLIFSSGSTLRFGQ</sequence>
<dbReference type="SMART" id="SM00060">
    <property type="entry name" value="FN3"/>
    <property type="match status" value="7"/>
</dbReference>
<accession>A0A7K1S9H4</accession>
<comment type="caution">
    <text evidence="3">The sequence shown here is derived from an EMBL/GenBank/DDBJ whole genome shotgun (WGS) entry which is preliminary data.</text>
</comment>
<dbReference type="Proteomes" id="UP000436006">
    <property type="component" value="Unassembled WGS sequence"/>
</dbReference>
<dbReference type="InterPro" id="IPR036116">
    <property type="entry name" value="FN3_sf"/>
</dbReference>
<feature type="domain" description="Fibronectin type-III" evidence="2">
    <location>
        <begin position="510"/>
        <end position="605"/>
    </location>
</feature>
<keyword evidence="4" id="KW-1185">Reference proteome</keyword>
<reference evidence="3 4" key="1">
    <citation type="submission" date="2019-12" db="EMBL/GenBank/DDBJ databases">
        <title>Spirosoma sp. HMF4905 genome sequencing and assembly.</title>
        <authorList>
            <person name="Kang H."/>
            <person name="Cha I."/>
            <person name="Kim H."/>
            <person name="Joh K."/>
        </authorList>
    </citation>
    <scope>NUCLEOTIDE SEQUENCE [LARGE SCALE GENOMIC DNA]</scope>
    <source>
        <strain evidence="3 4">HMF4905</strain>
    </source>
</reference>
<evidence type="ECO:0000313" key="3">
    <source>
        <dbReference type="EMBL" id="MVM30492.1"/>
    </source>
</evidence>
<dbReference type="PANTHER" id="PTHR46708">
    <property type="entry name" value="TENASCIN"/>
    <property type="match status" value="1"/>
</dbReference>
<dbReference type="AlphaFoldDB" id="A0A7K1S9H4"/>
<feature type="domain" description="Fibronectin type-III" evidence="2">
    <location>
        <begin position="887"/>
        <end position="981"/>
    </location>
</feature>
<dbReference type="PROSITE" id="PS50853">
    <property type="entry name" value="FN3"/>
    <property type="match status" value="6"/>
</dbReference>
<protein>
    <recommendedName>
        <fullName evidence="2">Fibronectin type-III domain-containing protein</fullName>
    </recommendedName>
</protein>
<proteinExistence type="predicted"/>
<dbReference type="Gene3D" id="2.60.40.10">
    <property type="entry name" value="Immunoglobulins"/>
    <property type="match status" value="7"/>
</dbReference>